<dbReference type="AlphaFoldDB" id="A0A1H9THZ4"/>
<dbReference type="NCBIfam" id="TIGR00369">
    <property type="entry name" value="unchar_dom_1"/>
    <property type="match status" value="1"/>
</dbReference>
<proteinExistence type="inferred from homology"/>
<reference evidence="5" key="1">
    <citation type="submission" date="2016-10" db="EMBL/GenBank/DDBJ databases">
        <authorList>
            <person name="de Groot N.N."/>
        </authorList>
    </citation>
    <scope>NUCLEOTIDE SEQUENCE [LARGE SCALE GENOMIC DNA]</scope>
    <source>
        <strain evidence="5">10nlg</strain>
    </source>
</reference>
<dbReference type="PANTHER" id="PTHR43240">
    <property type="entry name" value="1,4-DIHYDROXY-2-NAPHTHOYL-COA THIOESTERASE 1"/>
    <property type="match status" value="1"/>
</dbReference>
<dbReference type="InterPro" id="IPR006683">
    <property type="entry name" value="Thioestr_dom"/>
</dbReference>
<dbReference type="Gene3D" id="3.10.129.10">
    <property type="entry name" value="Hotdog Thioesterase"/>
    <property type="match status" value="1"/>
</dbReference>
<dbReference type="SUPFAM" id="SSF54637">
    <property type="entry name" value="Thioesterase/thiol ester dehydrase-isomerase"/>
    <property type="match status" value="1"/>
</dbReference>
<evidence type="ECO:0000313" key="5">
    <source>
        <dbReference type="Proteomes" id="UP000199318"/>
    </source>
</evidence>
<dbReference type="Proteomes" id="UP000199318">
    <property type="component" value="Unassembled WGS sequence"/>
</dbReference>
<dbReference type="GO" id="GO:0061522">
    <property type="term" value="F:1,4-dihydroxy-2-naphthoyl-CoA thioesterase activity"/>
    <property type="evidence" value="ECO:0007669"/>
    <property type="project" value="TreeGrafter"/>
</dbReference>
<gene>
    <name evidence="4" type="ORF">SAMN05444126_11026</name>
</gene>
<organism evidence="4 5">
    <name type="scientific">Salisediminibacterium halotolerans</name>
    <dbReference type="NCBI Taxonomy" id="517425"/>
    <lineage>
        <taxon>Bacteria</taxon>
        <taxon>Bacillati</taxon>
        <taxon>Bacillota</taxon>
        <taxon>Bacilli</taxon>
        <taxon>Bacillales</taxon>
        <taxon>Bacillaceae</taxon>
        <taxon>Salisediminibacterium</taxon>
    </lineage>
</organism>
<name>A0A1H9THZ4_9BACI</name>
<evidence type="ECO:0000259" key="3">
    <source>
        <dbReference type="Pfam" id="PF03061"/>
    </source>
</evidence>
<dbReference type="GO" id="GO:0005829">
    <property type="term" value="C:cytosol"/>
    <property type="evidence" value="ECO:0007669"/>
    <property type="project" value="TreeGrafter"/>
</dbReference>
<feature type="domain" description="Thioesterase" evidence="3">
    <location>
        <begin position="54"/>
        <end position="126"/>
    </location>
</feature>
<sequence length="139" mass="15654">MWREKLEKAMEDHEEGTPQLFLYSMLDFAFDYDEENEAVVLTAPVSEIMFNPVGFIHGGVITYMADTALGHLCAAFLDQPSVSLELKTQFFRTVNHGSLKAIATFQKKGKNVQFAVCRIFDESDHCLAETTGTFYAVKT</sequence>
<dbReference type="PANTHER" id="PTHR43240:SF5">
    <property type="entry name" value="1,4-DIHYDROXY-2-NAPHTHOYL-COA THIOESTERASE 1"/>
    <property type="match status" value="1"/>
</dbReference>
<accession>A0A1H9THZ4</accession>
<dbReference type="EMBL" id="FOGV01000010">
    <property type="protein sequence ID" value="SER96657.1"/>
    <property type="molecule type" value="Genomic_DNA"/>
</dbReference>
<dbReference type="CDD" id="cd03443">
    <property type="entry name" value="PaaI_thioesterase"/>
    <property type="match status" value="1"/>
</dbReference>
<dbReference type="STRING" id="1464123.SAMN05444126_11026"/>
<evidence type="ECO:0000313" key="4">
    <source>
        <dbReference type="EMBL" id="SER96657.1"/>
    </source>
</evidence>
<comment type="caution">
    <text evidence="4">The sequence shown here is derived from an EMBL/GenBank/DDBJ whole genome shotgun (WGS) entry which is preliminary data.</text>
</comment>
<dbReference type="InterPro" id="IPR003736">
    <property type="entry name" value="PAAI_dom"/>
</dbReference>
<keyword evidence="5" id="KW-1185">Reference proteome</keyword>
<comment type="similarity">
    <text evidence="1">Belongs to the thioesterase PaaI family.</text>
</comment>
<protein>
    <submittedName>
        <fullName evidence="4">Uncharacterized domain 1-containing protein</fullName>
    </submittedName>
</protein>
<keyword evidence="2" id="KW-0378">Hydrolase</keyword>
<dbReference type="InterPro" id="IPR029069">
    <property type="entry name" value="HotDog_dom_sf"/>
</dbReference>
<evidence type="ECO:0000256" key="1">
    <source>
        <dbReference type="ARBA" id="ARBA00008324"/>
    </source>
</evidence>
<evidence type="ECO:0000256" key="2">
    <source>
        <dbReference type="ARBA" id="ARBA00022801"/>
    </source>
</evidence>
<dbReference type="Pfam" id="PF03061">
    <property type="entry name" value="4HBT"/>
    <property type="match status" value="1"/>
</dbReference>